<evidence type="ECO:0000313" key="1">
    <source>
        <dbReference type="EMBL" id="NVP58728.1"/>
    </source>
</evidence>
<organism evidence="1 2">
    <name type="scientific">Mycoplana rhizolycopersici</name>
    <dbReference type="NCBI Taxonomy" id="2746702"/>
    <lineage>
        <taxon>Bacteria</taxon>
        <taxon>Pseudomonadati</taxon>
        <taxon>Pseudomonadota</taxon>
        <taxon>Alphaproteobacteria</taxon>
        <taxon>Hyphomicrobiales</taxon>
        <taxon>Rhizobiaceae</taxon>
        <taxon>Mycoplana</taxon>
    </lineage>
</organism>
<name>A0ABX2QQ90_9HYPH</name>
<dbReference type="Proteomes" id="UP000659172">
    <property type="component" value="Unassembled WGS sequence"/>
</dbReference>
<gene>
    <name evidence="1" type="ORF">HV823_26290</name>
</gene>
<keyword evidence="2" id="KW-1185">Reference proteome</keyword>
<reference evidence="1 2" key="1">
    <citation type="submission" date="2020-06" db="EMBL/GenBank/DDBJ databases">
        <title>Rhizobium sp.nov. isolated from the tomato plant.</title>
        <authorList>
            <person name="Thin K.K."/>
            <person name="Zhang X."/>
            <person name="He S."/>
        </authorList>
    </citation>
    <scope>NUCLEOTIDE SEQUENCE [LARGE SCALE GENOMIC DNA]</scope>
    <source>
        <strain evidence="1 2">DBTS2</strain>
    </source>
</reference>
<dbReference type="RefSeq" id="WP_176952616.1">
    <property type="nucleotide sequence ID" value="NZ_JABXYK010000041.1"/>
</dbReference>
<sequence length="86" mass="9196">MKDALALSSDIPRGPMKAMAKSLEMLASGQRAPLIPSLAAYGCEPSIAPTILEFATGETANCPGGRNCAGLWEWLFHLHTRLPGWT</sequence>
<protein>
    <submittedName>
        <fullName evidence="1">Uncharacterized protein</fullName>
    </submittedName>
</protein>
<comment type="caution">
    <text evidence="1">The sequence shown here is derived from an EMBL/GenBank/DDBJ whole genome shotgun (WGS) entry which is preliminary data.</text>
</comment>
<proteinExistence type="predicted"/>
<accession>A0ABX2QQ90</accession>
<dbReference type="EMBL" id="JABXYK010000041">
    <property type="protein sequence ID" value="NVP58728.1"/>
    <property type="molecule type" value="Genomic_DNA"/>
</dbReference>
<evidence type="ECO:0000313" key="2">
    <source>
        <dbReference type="Proteomes" id="UP000659172"/>
    </source>
</evidence>